<dbReference type="Proteomes" id="UP001225072">
    <property type="component" value="Unassembled WGS sequence"/>
</dbReference>
<dbReference type="InterPro" id="IPR018490">
    <property type="entry name" value="cNMP-bd_dom_sf"/>
</dbReference>
<name>A0ABU0TGG7_9FLAO</name>
<dbReference type="InterPro" id="IPR000595">
    <property type="entry name" value="cNMP-bd_dom"/>
</dbReference>
<gene>
    <name evidence="2" type="ORF">QE404_001295</name>
</gene>
<dbReference type="CDD" id="cd00038">
    <property type="entry name" value="CAP_ED"/>
    <property type="match status" value="1"/>
</dbReference>
<proteinExistence type="predicted"/>
<organism evidence="2 3">
    <name type="scientific">Chryseobacterium camelliae</name>
    <dbReference type="NCBI Taxonomy" id="1265445"/>
    <lineage>
        <taxon>Bacteria</taxon>
        <taxon>Pseudomonadati</taxon>
        <taxon>Bacteroidota</taxon>
        <taxon>Flavobacteriia</taxon>
        <taxon>Flavobacteriales</taxon>
        <taxon>Weeksellaceae</taxon>
        <taxon>Chryseobacterium group</taxon>
        <taxon>Chryseobacterium</taxon>
    </lineage>
</organism>
<sequence>MDGEYIMMLQKGLSMPEEKAMELAAAGAVITLKKSEAWISQGDPADHLALIIQGAMRSYIITEKGEEMNMLLLVSRDFTGDYEGFITSGKAGFHIRALINTELFVISRSAIDALEKADVFWTRFKTTMSDYAFIEAKRRIEDLLLHTPEQRYLNLLGKSREILQKIPQKYISTYLGITPQSLSRIRKRISK</sequence>
<comment type="caution">
    <text evidence="2">The sequence shown here is derived from an EMBL/GenBank/DDBJ whole genome shotgun (WGS) entry which is preliminary data.</text>
</comment>
<accession>A0ABU0TGG7</accession>
<evidence type="ECO:0000313" key="2">
    <source>
        <dbReference type="EMBL" id="MDQ1096148.1"/>
    </source>
</evidence>
<dbReference type="SUPFAM" id="SSF51206">
    <property type="entry name" value="cAMP-binding domain-like"/>
    <property type="match status" value="1"/>
</dbReference>
<dbReference type="PROSITE" id="PS50042">
    <property type="entry name" value="CNMP_BINDING_3"/>
    <property type="match status" value="1"/>
</dbReference>
<protein>
    <submittedName>
        <fullName evidence="2">CRP-like cAMP-binding protein</fullName>
    </submittedName>
</protein>
<dbReference type="Gene3D" id="2.60.120.10">
    <property type="entry name" value="Jelly Rolls"/>
    <property type="match status" value="1"/>
</dbReference>
<evidence type="ECO:0000259" key="1">
    <source>
        <dbReference type="PROSITE" id="PS50042"/>
    </source>
</evidence>
<evidence type="ECO:0000313" key="3">
    <source>
        <dbReference type="Proteomes" id="UP001225072"/>
    </source>
</evidence>
<reference evidence="2 3" key="1">
    <citation type="submission" date="2023-07" db="EMBL/GenBank/DDBJ databases">
        <title>Functional and genomic diversity of the sorghum phyllosphere microbiome.</title>
        <authorList>
            <person name="Shade A."/>
        </authorList>
    </citation>
    <scope>NUCLEOTIDE SEQUENCE [LARGE SCALE GENOMIC DNA]</scope>
    <source>
        <strain evidence="2 3">SORGH_AS_1064</strain>
    </source>
</reference>
<dbReference type="Pfam" id="PF00027">
    <property type="entry name" value="cNMP_binding"/>
    <property type="match status" value="1"/>
</dbReference>
<feature type="domain" description="Cyclic nucleotide-binding" evidence="1">
    <location>
        <begin position="14"/>
        <end position="114"/>
    </location>
</feature>
<keyword evidence="3" id="KW-1185">Reference proteome</keyword>
<dbReference type="InterPro" id="IPR014710">
    <property type="entry name" value="RmlC-like_jellyroll"/>
</dbReference>
<dbReference type="EMBL" id="JAUTAL010000001">
    <property type="protein sequence ID" value="MDQ1096148.1"/>
    <property type="molecule type" value="Genomic_DNA"/>
</dbReference>